<protein>
    <submittedName>
        <fullName evidence="1">Uncharacterized protein</fullName>
    </submittedName>
</protein>
<organism evidence="1">
    <name type="scientific">termite gut metagenome</name>
    <dbReference type="NCBI Taxonomy" id="433724"/>
    <lineage>
        <taxon>unclassified sequences</taxon>
        <taxon>metagenomes</taxon>
        <taxon>organismal metagenomes</taxon>
    </lineage>
</organism>
<accession>A0A5J4PWI5</accession>
<gene>
    <name evidence="1" type="ORF">EZS27_036173</name>
</gene>
<dbReference type="AlphaFoldDB" id="A0A5J4PWI5"/>
<reference evidence="1" key="1">
    <citation type="submission" date="2019-03" db="EMBL/GenBank/DDBJ databases">
        <title>Single cell metagenomics reveals metabolic interactions within the superorganism composed of flagellate Streblomastix strix and complex community of Bacteroidetes bacteria on its surface.</title>
        <authorList>
            <person name="Treitli S.C."/>
            <person name="Kolisko M."/>
            <person name="Husnik F."/>
            <person name="Keeling P."/>
            <person name="Hampl V."/>
        </authorList>
    </citation>
    <scope>NUCLEOTIDE SEQUENCE</scope>
    <source>
        <strain evidence="1">STM</strain>
    </source>
</reference>
<proteinExistence type="predicted"/>
<feature type="non-terminal residue" evidence="1">
    <location>
        <position position="1"/>
    </location>
</feature>
<dbReference type="EMBL" id="SNRY01006267">
    <property type="protein sequence ID" value="KAA6312984.1"/>
    <property type="molecule type" value="Genomic_DNA"/>
</dbReference>
<comment type="caution">
    <text evidence="1">The sequence shown here is derived from an EMBL/GenBank/DDBJ whole genome shotgun (WGS) entry which is preliminary data.</text>
</comment>
<evidence type="ECO:0000313" key="1">
    <source>
        <dbReference type="EMBL" id="KAA6312984.1"/>
    </source>
</evidence>
<sequence length="30" mass="3504">KPNQKRFWTRSQAIDDALSLIVEIANMETK</sequence>
<name>A0A5J4PWI5_9ZZZZ</name>